<feature type="compositionally biased region" description="Basic residues" evidence="1">
    <location>
        <begin position="284"/>
        <end position="293"/>
    </location>
</feature>
<protein>
    <submittedName>
        <fullName evidence="2">Uncharacterized protein</fullName>
    </submittedName>
</protein>
<organism evidence="2 3">
    <name type="scientific">Penicillium rubens (strain ATCC 28089 / DSM 1075 / NRRL 1951 / Wisconsin 54-1255)</name>
    <name type="common">Penicillium chrysogenum</name>
    <dbReference type="NCBI Taxonomy" id="500485"/>
    <lineage>
        <taxon>Eukaryota</taxon>
        <taxon>Fungi</taxon>
        <taxon>Dikarya</taxon>
        <taxon>Ascomycota</taxon>
        <taxon>Pezizomycotina</taxon>
        <taxon>Eurotiomycetes</taxon>
        <taxon>Eurotiomycetidae</taxon>
        <taxon>Eurotiales</taxon>
        <taxon>Aspergillaceae</taxon>
        <taxon>Penicillium</taxon>
        <taxon>Penicillium chrysogenum species complex</taxon>
    </lineage>
</organism>
<dbReference type="OMA" id="HRISWHI"/>
<sequence length="293" mass="32689">MHWNPFAFCGIHHGGPVSCCGVTKKGEPCKNSVKFQDTKIGHERLTTLGREPFDLSTLQPKLYDIARVFLCARWHRQRQADQVGQQWYGAAVRNQARVPRGSRVATPSIVYPGQRQMFSASRRHLTGSDKTHRISWHISPAQPAILTSVANVWAGVQSLTLKDLTLSDEFDDIHCVFCLAEDDDLANESVILHCFRTSCCVCRNEGPLDALVRPIRVQPSDAERELATIRKSSPNDPSRSQLRQRSVGPQGRSVEQSVENGPRRSARLGAHLPQGPSTSAPPRRSTRLNSTRR</sequence>
<gene>
    <name evidence="2" type="ORF">Pc24g01660</name>
    <name evidence="2" type="ORF">PCH_Pc24g01660</name>
</gene>
<dbReference type="Proteomes" id="UP000000724">
    <property type="component" value="Contig Pc00c24"/>
</dbReference>
<evidence type="ECO:0000313" key="3">
    <source>
        <dbReference type="Proteomes" id="UP000000724"/>
    </source>
</evidence>
<evidence type="ECO:0000256" key="1">
    <source>
        <dbReference type="SAM" id="MobiDB-lite"/>
    </source>
</evidence>
<dbReference type="VEuPathDB" id="FungiDB:PCH_Pc24g01660"/>
<dbReference type="HOGENOM" id="CLU_785518_0_0_1"/>
<accession>B6HWV5</accession>
<feature type="compositionally biased region" description="Polar residues" evidence="1">
    <location>
        <begin position="230"/>
        <end position="244"/>
    </location>
</feature>
<dbReference type="eggNOG" id="ENOG502RPRW">
    <property type="taxonomic scope" value="Eukaryota"/>
</dbReference>
<keyword evidence="3" id="KW-1185">Reference proteome</keyword>
<name>B6HWV5_PENRW</name>
<evidence type="ECO:0000313" key="2">
    <source>
        <dbReference type="EMBL" id="CAP87074.1"/>
    </source>
</evidence>
<dbReference type="AlphaFoldDB" id="B6HWV5"/>
<dbReference type="EMBL" id="AM920439">
    <property type="protein sequence ID" value="CAP87074.1"/>
    <property type="molecule type" value="Genomic_DNA"/>
</dbReference>
<feature type="region of interest" description="Disordered" evidence="1">
    <location>
        <begin position="227"/>
        <end position="293"/>
    </location>
</feature>
<reference evidence="2 3" key="1">
    <citation type="journal article" date="2008" name="Nat. Biotechnol.">
        <title>Genome sequencing and analysis of the filamentous fungus Penicillium chrysogenum.</title>
        <authorList>
            <person name="van den Berg M.A."/>
            <person name="Albang R."/>
            <person name="Albermann K."/>
            <person name="Badger J.H."/>
            <person name="Daran J.-M."/>
            <person name="Driessen A.J.M."/>
            <person name="Garcia-Estrada C."/>
            <person name="Fedorova N.D."/>
            <person name="Harris D.M."/>
            <person name="Heijne W.H.M."/>
            <person name="Joardar V.S."/>
            <person name="Kiel J.A.K.W."/>
            <person name="Kovalchuk A."/>
            <person name="Martin J.F."/>
            <person name="Nierman W.C."/>
            <person name="Nijland J.G."/>
            <person name="Pronk J.T."/>
            <person name="Roubos J.A."/>
            <person name="van der Klei I.J."/>
            <person name="van Peij N.N.M.E."/>
            <person name="Veenhuis M."/>
            <person name="von Doehren H."/>
            <person name="Wagner C."/>
            <person name="Wortman J.R."/>
            <person name="Bovenberg R.A.L."/>
        </authorList>
    </citation>
    <scope>NUCLEOTIDE SEQUENCE [LARGE SCALE GENOMIC DNA]</scope>
    <source>
        <strain evidence="3">ATCC 28089 / DSM 1075 / NRRL 1951 / Wisconsin 54-1255</strain>
    </source>
</reference>
<dbReference type="OrthoDB" id="4356945at2759"/>
<proteinExistence type="predicted"/>